<dbReference type="GO" id="GO:0008168">
    <property type="term" value="F:methyltransferase activity"/>
    <property type="evidence" value="ECO:0007669"/>
    <property type="project" value="UniProtKB-KW"/>
</dbReference>
<dbReference type="AlphaFoldDB" id="A0A8S0V7M0"/>
<feature type="region of interest" description="Disordered" evidence="6">
    <location>
        <begin position="17"/>
        <end position="47"/>
    </location>
</feature>
<proteinExistence type="inferred from homology"/>
<dbReference type="InterPro" id="IPR029063">
    <property type="entry name" value="SAM-dependent_MTases_sf"/>
</dbReference>
<keyword evidence="5" id="KW-0460">Magnesium</keyword>
<dbReference type="Proteomes" id="UP000594638">
    <property type="component" value="Unassembled WGS sequence"/>
</dbReference>
<name>A0A8S0V7M0_OLEEU</name>
<evidence type="ECO:0000256" key="4">
    <source>
        <dbReference type="ARBA" id="ARBA00022723"/>
    </source>
</evidence>
<keyword evidence="3" id="KW-0808">Transferase</keyword>
<gene>
    <name evidence="7" type="ORF">OLEA9_A121555</name>
</gene>
<keyword evidence="4" id="KW-0479">Metal-binding</keyword>
<dbReference type="GO" id="GO:0046872">
    <property type="term" value="F:metal ion binding"/>
    <property type="evidence" value="ECO:0007669"/>
    <property type="project" value="UniProtKB-KW"/>
</dbReference>
<dbReference type="Pfam" id="PF03492">
    <property type="entry name" value="Methyltransf_7"/>
    <property type="match status" value="1"/>
</dbReference>
<dbReference type="InterPro" id="IPR005299">
    <property type="entry name" value="MeTrfase_7"/>
</dbReference>
<dbReference type="Gene3D" id="1.10.1200.270">
    <property type="entry name" value="Methyltransferase, alpha-helical capping domain"/>
    <property type="match status" value="1"/>
</dbReference>
<evidence type="ECO:0000256" key="6">
    <source>
        <dbReference type="SAM" id="MobiDB-lite"/>
    </source>
</evidence>
<comment type="caution">
    <text evidence="7">The sequence shown here is derived from an EMBL/GenBank/DDBJ whole genome shotgun (WGS) entry which is preliminary data.</text>
</comment>
<accession>A0A8S0V7M0</accession>
<evidence type="ECO:0000256" key="1">
    <source>
        <dbReference type="ARBA" id="ARBA00007967"/>
    </source>
</evidence>
<dbReference type="InterPro" id="IPR042086">
    <property type="entry name" value="MeTrfase_capping"/>
</dbReference>
<evidence type="ECO:0000313" key="8">
    <source>
        <dbReference type="Proteomes" id="UP000594638"/>
    </source>
</evidence>
<evidence type="ECO:0000256" key="2">
    <source>
        <dbReference type="ARBA" id="ARBA00022603"/>
    </source>
</evidence>
<reference evidence="7 8" key="1">
    <citation type="submission" date="2019-12" db="EMBL/GenBank/DDBJ databases">
        <authorList>
            <person name="Alioto T."/>
            <person name="Alioto T."/>
            <person name="Gomez Garrido J."/>
        </authorList>
    </citation>
    <scope>NUCLEOTIDE SEQUENCE [LARGE SCALE GENOMIC DNA]</scope>
</reference>
<sequence>MESINIIVDDAFTEGESVENGVDRNDLSDDQGAIVENKEQSTPKSPRFSKVIDIFDKDLPNCVDDAFTEGESVDDGGRERERERVEVHMNKGEGETSYAKNSILQRKIISVATSIIEEAVVRSVQKNFPESIGIADLGCSSGPNALMVISEIIDTVYASTNKLGIPLPELMISLNDLPGNDFNNIFISLPEFHKKLKMEKNIGPEGCFISGVPGSFYARLFPKKSLHFVHSSSSLHWLSQPLNKGKIYLSKNSMGCVFDAYLLQFKRDLSFFLKSRSEEMVDDGSMVLSFMGRVSADPSCEESCMQWDLLAQALMSMALESFVEEEKIDSFSAPYYAPSAMEVTSVIEEEGSFTITRLEAFEIDWDGGAPSNNNDHKNPNTIEKYYISRGQQYSKTIRAVVESMLECHFGREIMDELFRRYSGLVDDYFLKTRPKSIDLVVSLTKKGLIVEPTM</sequence>
<protein>
    <submittedName>
        <fullName evidence="7">Jasmonate O-methyltransferase-like</fullName>
    </submittedName>
</protein>
<keyword evidence="2" id="KW-0489">Methyltransferase</keyword>
<dbReference type="EMBL" id="CACTIH010009300">
    <property type="protein sequence ID" value="CAA3029293.1"/>
    <property type="molecule type" value="Genomic_DNA"/>
</dbReference>
<evidence type="ECO:0000313" key="7">
    <source>
        <dbReference type="EMBL" id="CAA3029293.1"/>
    </source>
</evidence>
<dbReference type="SUPFAM" id="SSF53335">
    <property type="entry name" value="S-adenosyl-L-methionine-dependent methyltransferases"/>
    <property type="match status" value="1"/>
</dbReference>
<dbReference type="Gene3D" id="3.40.50.150">
    <property type="entry name" value="Vaccinia Virus protein VP39"/>
    <property type="match status" value="1"/>
</dbReference>
<organism evidence="7 8">
    <name type="scientific">Olea europaea subsp. europaea</name>
    <dbReference type="NCBI Taxonomy" id="158383"/>
    <lineage>
        <taxon>Eukaryota</taxon>
        <taxon>Viridiplantae</taxon>
        <taxon>Streptophyta</taxon>
        <taxon>Embryophyta</taxon>
        <taxon>Tracheophyta</taxon>
        <taxon>Spermatophyta</taxon>
        <taxon>Magnoliopsida</taxon>
        <taxon>eudicotyledons</taxon>
        <taxon>Gunneridae</taxon>
        <taxon>Pentapetalae</taxon>
        <taxon>asterids</taxon>
        <taxon>lamiids</taxon>
        <taxon>Lamiales</taxon>
        <taxon>Oleaceae</taxon>
        <taxon>Oleeae</taxon>
        <taxon>Olea</taxon>
    </lineage>
</organism>
<dbReference type="Gramene" id="OE9A121555T1">
    <property type="protein sequence ID" value="OE9A121555C1"/>
    <property type="gene ID" value="OE9A121555"/>
</dbReference>
<dbReference type="GO" id="GO:0032259">
    <property type="term" value="P:methylation"/>
    <property type="evidence" value="ECO:0007669"/>
    <property type="project" value="UniProtKB-KW"/>
</dbReference>
<evidence type="ECO:0000256" key="5">
    <source>
        <dbReference type="ARBA" id="ARBA00022842"/>
    </source>
</evidence>
<comment type="similarity">
    <text evidence="1">Belongs to the methyltransferase superfamily. Type-7 methyltransferase family.</text>
</comment>
<dbReference type="PANTHER" id="PTHR31009">
    <property type="entry name" value="S-ADENOSYL-L-METHIONINE:CARBOXYL METHYLTRANSFERASE FAMILY PROTEIN"/>
    <property type="match status" value="1"/>
</dbReference>
<keyword evidence="8" id="KW-1185">Reference proteome</keyword>
<evidence type="ECO:0000256" key="3">
    <source>
        <dbReference type="ARBA" id="ARBA00022679"/>
    </source>
</evidence>
<dbReference type="OrthoDB" id="1523883at2759"/>